<dbReference type="Gene3D" id="3.40.1080.10">
    <property type="entry name" value="Glutaconate Coenzyme A-transferase"/>
    <property type="match status" value="2"/>
</dbReference>
<reference evidence="4 5" key="2">
    <citation type="journal article" date="2018" name="PLoS ONE">
        <title>The draft genome of Kipferlia bialata reveals reductive genome evolution in fornicate parasites.</title>
        <authorList>
            <person name="Tanifuji G."/>
            <person name="Takabayashi S."/>
            <person name="Kume K."/>
            <person name="Takagi M."/>
            <person name="Nakayama T."/>
            <person name="Kamikawa R."/>
            <person name="Inagaki Y."/>
            <person name="Hashimoto T."/>
        </authorList>
    </citation>
    <scope>NUCLEOTIDE SEQUENCE [LARGE SCALE GENOMIC DNA]</scope>
    <source>
        <strain evidence="4">NY0173</strain>
    </source>
</reference>
<evidence type="ECO:0000256" key="1">
    <source>
        <dbReference type="ARBA" id="ARBA00022723"/>
    </source>
</evidence>
<keyword evidence="4" id="KW-0456">Lyase</keyword>
<dbReference type="InterPro" id="IPR037171">
    <property type="entry name" value="NagB/RpiA_transferase-like"/>
</dbReference>
<dbReference type="PANTHER" id="PTHR40596">
    <property type="entry name" value="CITRATE LYASE ALPHA CHAIN"/>
    <property type="match status" value="1"/>
</dbReference>
<dbReference type="GO" id="GO:0008814">
    <property type="term" value="F:citrate CoA-transferase activity"/>
    <property type="evidence" value="ECO:0007669"/>
    <property type="project" value="InterPro"/>
</dbReference>
<keyword evidence="5" id="KW-1185">Reference proteome</keyword>
<dbReference type="InterPro" id="IPR015813">
    <property type="entry name" value="Pyrv/PenolPyrv_kinase-like_dom"/>
</dbReference>
<protein>
    <submittedName>
        <fullName evidence="4">Citrate lyase, alpha subunit</fullName>
    </submittedName>
</protein>
<dbReference type="GO" id="GO:0005737">
    <property type="term" value="C:cytoplasm"/>
    <property type="evidence" value="ECO:0007669"/>
    <property type="project" value="UniProtKB-SubCell"/>
</dbReference>
<gene>
    <name evidence="3" type="ORF">KIPB_004007</name>
    <name evidence="4" type="ORF">KIPB_006582</name>
</gene>
<dbReference type="PANTHER" id="PTHR40596:SF1">
    <property type="entry name" value="CITRATE LYASE ALPHA CHAIN"/>
    <property type="match status" value="1"/>
</dbReference>
<name>A0A9K3CYS6_9EUKA</name>
<dbReference type="OrthoDB" id="10264069at2759"/>
<dbReference type="Pfam" id="PF04223">
    <property type="entry name" value="CitF"/>
    <property type="match status" value="1"/>
</dbReference>
<sequence>MSDDQFFVNAAGRRIPKYIPGYGDVVPFAGAFATEPPADGQLPATHRAHIKPGQSKMTATLEEALTNAGVADGNVISWHHHLRNGDFVGNMTMTAVEALGIKHIEVAPSSVHPVMAKTMIPMIKSGIIKKIHTGTNGPVGRLVSEGGLDESGVVVVRSHGGRVRAIRDGELKINIAVIAASACDLAGNCTGIIGPSACGPLAYASADSKFAQHVIVVTDNMVDFPCTPISIPGIYVDQIVVVDNIGDPKKITSTTMVIANTEPGISISRRAADTIVHSGYMKDGFSFQAGAGGPSLLSIKHITQAMRERGVTAGWANGGTTKLVVDAFHEGLIKKVTTCQAFDLHSIKSMAEDIPNHFETDIDQYANPFNGGCVCHHLDAVVLGALEVDVNFNINSNVRSNGYMMHNTGGSQDTAAGAKLCIVTCPTHRGNNPIICENVTCCTTPGECIDVIATELGICVNPRRTDLIECLSKVPELKMYTMEELLKVANENAGRSASAPATTDRIIGVIQWRDGTVIDVVYEVANKLTDAQMKLKSDVEITLTQKEEKAGKTTFEHIHAFEHPIMPAEEMAKLASDILEHFGLADAGLNMKIVDAGASDWVIAARVEAAVKAMFPEVEGEYLLPMCPQLAAREQKAKDHPLRRSLMYIPGDNAYMMGKAAEFTDCDCIIYDLEDAVVLSQKPAARILVRNALRAVPLSAHTEAQVRINQDQLGQDDLNCLIPHATLDTVCIPKIESVKQLKALTETMIARAPEGKAPWQIGLLESAVGVERAFDIAEYGADKLLVGLSMGLEDYSKDIGSVRTVEGEESRWAQARVHNAACAFQLQSFDSVFSDVQDAEGFTKHSVAMLNKGYCGQRLIHPSQIKLANAAYTPSAKQIAYAQQVKAAFDKADGGVVALGRKMIDAPVVARALRVIRMAKACGIIEE</sequence>
<evidence type="ECO:0000259" key="2">
    <source>
        <dbReference type="Pfam" id="PF03328"/>
    </source>
</evidence>
<comment type="caution">
    <text evidence="4">The sequence shown here is derived from an EMBL/GenBank/DDBJ whole genome shotgun (WGS) entry which is preliminary data.</text>
</comment>
<dbReference type="SUPFAM" id="SSF100950">
    <property type="entry name" value="NagB/RpiA/CoA transferase-like"/>
    <property type="match status" value="2"/>
</dbReference>
<dbReference type="GO" id="GO:0046872">
    <property type="term" value="F:metal ion binding"/>
    <property type="evidence" value="ECO:0007669"/>
    <property type="project" value="UniProtKB-KW"/>
</dbReference>
<organism evidence="4 5">
    <name type="scientific">Kipferlia bialata</name>
    <dbReference type="NCBI Taxonomy" id="797122"/>
    <lineage>
        <taxon>Eukaryota</taxon>
        <taxon>Metamonada</taxon>
        <taxon>Carpediemonas-like organisms</taxon>
        <taxon>Kipferlia</taxon>
    </lineage>
</organism>
<evidence type="ECO:0000313" key="3">
    <source>
        <dbReference type="EMBL" id="GIQ82804.1"/>
    </source>
</evidence>
<dbReference type="GO" id="GO:0006084">
    <property type="term" value="P:acetyl-CoA metabolic process"/>
    <property type="evidence" value="ECO:0007669"/>
    <property type="project" value="InterPro"/>
</dbReference>
<feature type="domain" description="HpcH/HpaI aldolase/citrate lyase" evidence="2">
    <location>
        <begin position="644"/>
        <end position="862"/>
    </location>
</feature>
<evidence type="ECO:0000313" key="5">
    <source>
        <dbReference type="Proteomes" id="UP000265618"/>
    </source>
</evidence>
<dbReference type="EMBL" id="BDIP01000819">
    <property type="protein sequence ID" value="GIQ82804.1"/>
    <property type="molecule type" value="Genomic_DNA"/>
</dbReference>
<dbReference type="InterPro" id="IPR040442">
    <property type="entry name" value="Pyrv_kinase-like_dom_sf"/>
</dbReference>
<dbReference type="Pfam" id="PF03328">
    <property type="entry name" value="HpcH_HpaI"/>
    <property type="match status" value="1"/>
</dbReference>
<dbReference type="EMBL" id="BDIP01001711">
    <property type="protein sequence ID" value="GIQ84980.1"/>
    <property type="molecule type" value="Genomic_DNA"/>
</dbReference>
<dbReference type="GO" id="GO:0016829">
    <property type="term" value="F:lyase activity"/>
    <property type="evidence" value="ECO:0007669"/>
    <property type="project" value="UniProtKB-KW"/>
</dbReference>
<proteinExistence type="predicted"/>
<evidence type="ECO:0000313" key="4">
    <source>
        <dbReference type="EMBL" id="GIQ84980.1"/>
    </source>
</evidence>
<dbReference type="InterPro" id="IPR006472">
    <property type="entry name" value="Citrate_lyase_asu"/>
</dbReference>
<dbReference type="AlphaFoldDB" id="A0A9K3CYS6"/>
<dbReference type="Gene3D" id="3.20.20.60">
    <property type="entry name" value="Phosphoenolpyruvate-binding domains"/>
    <property type="match status" value="1"/>
</dbReference>
<keyword evidence="1" id="KW-0479">Metal-binding</keyword>
<reference evidence="4" key="1">
    <citation type="submission" date="2016-10" db="EMBL/GenBank/DDBJ databases">
        <authorList>
            <person name="Tanifuji G."/>
            <person name="Kume K."/>
            <person name="Nakayama T."/>
            <person name="Takabayashi S."/>
            <person name="Hashimoto T."/>
        </authorList>
    </citation>
    <scope>NUCLEOTIDE SEQUENCE</scope>
    <source>
        <strain evidence="4">NY0173</strain>
    </source>
</reference>
<accession>A0A9K3CYS6</accession>
<dbReference type="SUPFAM" id="SSF51621">
    <property type="entry name" value="Phosphoenolpyruvate/pyruvate domain"/>
    <property type="match status" value="1"/>
</dbReference>
<dbReference type="Proteomes" id="UP000265618">
    <property type="component" value="Unassembled WGS sequence"/>
</dbReference>
<dbReference type="InterPro" id="IPR005000">
    <property type="entry name" value="Aldolase/citrate-lyase_domain"/>
</dbReference>